<dbReference type="AlphaFoldDB" id="A0AAV7L570"/>
<reference evidence="1" key="1">
    <citation type="journal article" date="2022" name="bioRxiv">
        <title>Sequencing and chromosome-scale assembly of the giantPleurodeles waltlgenome.</title>
        <authorList>
            <person name="Brown T."/>
            <person name="Elewa A."/>
            <person name="Iarovenko S."/>
            <person name="Subramanian E."/>
            <person name="Araus A.J."/>
            <person name="Petzold A."/>
            <person name="Susuki M."/>
            <person name="Suzuki K.-i.T."/>
            <person name="Hayashi T."/>
            <person name="Toyoda A."/>
            <person name="Oliveira C."/>
            <person name="Osipova E."/>
            <person name="Leigh N.D."/>
            <person name="Simon A."/>
            <person name="Yun M.H."/>
        </authorList>
    </citation>
    <scope>NUCLEOTIDE SEQUENCE</scope>
    <source>
        <strain evidence="1">20211129_DDA</strain>
        <tissue evidence="1">Liver</tissue>
    </source>
</reference>
<keyword evidence="2" id="KW-1185">Reference proteome</keyword>
<proteinExistence type="predicted"/>
<evidence type="ECO:0000313" key="2">
    <source>
        <dbReference type="Proteomes" id="UP001066276"/>
    </source>
</evidence>
<sequence length="130" mass="14265">MTDDAAPGDTAVRGCSLLNALCSMAREAVAGPHAGKTNKRSSRGIRVAGERETVRFLVVPPPCFPSRMPYLKSRGQETRFRDVRPFELELKTLHPVFAFWRQFRRAPSTVKGSIAGMVAILGCVLTHKGP</sequence>
<accession>A0AAV7L570</accession>
<organism evidence="1 2">
    <name type="scientific">Pleurodeles waltl</name>
    <name type="common">Iberian ribbed newt</name>
    <dbReference type="NCBI Taxonomy" id="8319"/>
    <lineage>
        <taxon>Eukaryota</taxon>
        <taxon>Metazoa</taxon>
        <taxon>Chordata</taxon>
        <taxon>Craniata</taxon>
        <taxon>Vertebrata</taxon>
        <taxon>Euteleostomi</taxon>
        <taxon>Amphibia</taxon>
        <taxon>Batrachia</taxon>
        <taxon>Caudata</taxon>
        <taxon>Salamandroidea</taxon>
        <taxon>Salamandridae</taxon>
        <taxon>Pleurodelinae</taxon>
        <taxon>Pleurodeles</taxon>
    </lineage>
</organism>
<protein>
    <submittedName>
        <fullName evidence="1">Uncharacterized protein</fullName>
    </submittedName>
</protein>
<name>A0AAV7L570_PLEWA</name>
<comment type="caution">
    <text evidence="1">The sequence shown here is derived from an EMBL/GenBank/DDBJ whole genome shotgun (WGS) entry which is preliminary data.</text>
</comment>
<dbReference type="Proteomes" id="UP001066276">
    <property type="component" value="Chromosome 12"/>
</dbReference>
<evidence type="ECO:0000313" key="1">
    <source>
        <dbReference type="EMBL" id="KAJ1083743.1"/>
    </source>
</evidence>
<gene>
    <name evidence="1" type="ORF">NDU88_003898</name>
</gene>
<dbReference type="EMBL" id="JANPWB010000016">
    <property type="protein sequence ID" value="KAJ1083743.1"/>
    <property type="molecule type" value="Genomic_DNA"/>
</dbReference>